<protein>
    <submittedName>
        <fullName evidence="12">Solute carrier family 16 member 2</fullName>
    </submittedName>
</protein>
<dbReference type="FunFam" id="1.20.1250.20:FF:000156">
    <property type="entry name" value="monocarboxylate transporter 8 isoform X1"/>
    <property type="match status" value="1"/>
</dbReference>
<keyword evidence="7 11" id="KW-0472">Membrane</keyword>
<reference evidence="12 13" key="1">
    <citation type="submission" date="2019-04" db="EMBL/GenBank/DDBJ databases">
        <authorList>
            <consortium name="Wellcome Sanger Institute Data Sharing"/>
        </authorList>
    </citation>
    <scope>NUCLEOTIDE SEQUENCE [LARGE SCALE GENOMIC DNA]</scope>
</reference>
<name>A0A8C9UY20_SCLFO</name>
<feature type="transmembrane region" description="Helical" evidence="11">
    <location>
        <begin position="164"/>
        <end position="187"/>
    </location>
</feature>
<dbReference type="Gene3D" id="1.20.1250.20">
    <property type="entry name" value="MFS general substrate transporter like domains"/>
    <property type="match status" value="2"/>
</dbReference>
<comment type="similarity">
    <text evidence="2">Belongs to the major facilitator superfamily. Monocarboxylate porter (TC 2.A.1.13) family.</text>
</comment>
<dbReference type="InterPro" id="IPR050327">
    <property type="entry name" value="Proton-linked_MCT"/>
</dbReference>
<evidence type="ECO:0000256" key="10">
    <source>
        <dbReference type="SAM" id="MobiDB-lite"/>
    </source>
</evidence>
<feature type="transmembrane region" description="Helical" evidence="11">
    <location>
        <begin position="456"/>
        <end position="478"/>
    </location>
</feature>
<feature type="region of interest" description="Disordered" evidence="10">
    <location>
        <begin position="549"/>
        <end position="599"/>
    </location>
</feature>
<dbReference type="SUPFAM" id="SSF103473">
    <property type="entry name" value="MFS general substrate transporter"/>
    <property type="match status" value="1"/>
</dbReference>
<reference evidence="12" key="2">
    <citation type="submission" date="2025-08" db="UniProtKB">
        <authorList>
            <consortium name="Ensembl"/>
        </authorList>
    </citation>
    <scope>IDENTIFICATION</scope>
</reference>
<feature type="transmembrane region" description="Helical" evidence="11">
    <location>
        <begin position="365"/>
        <end position="384"/>
    </location>
</feature>
<feature type="compositionally biased region" description="Basic residues" evidence="10">
    <location>
        <begin position="558"/>
        <end position="569"/>
    </location>
</feature>
<evidence type="ECO:0000256" key="2">
    <source>
        <dbReference type="ARBA" id="ARBA00006727"/>
    </source>
</evidence>
<accession>A0A8C9UY20</accession>
<comment type="subcellular location">
    <subcellularLocation>
        <location evidence="1">Cell membrane</location>
        <topology evidence="1">Multi-pass membrane protein</topology>
    </subcellularLocation>
</comment>
<dbReference type="PANTHER" id="PTHR11360:SF123">
    <property type="entry name" value="MONOCARBOXYLATE TRANSPORTER 8"/>
    <property type="match status" value="1"/>
</dbReference>
<feature type="region of interest" description="Disordered" evidence="10">
    <location>
        <begin position="615"/>
        <end position="634"/>
    </location>
</feature>
<comment type="catalytic activity">
    <reaction evidence="9">
        <text>L-thyroxine(out) = L-thyroxine(in)</text>
        <dbReference type="Rhea" id="RHEA:71819"/>
        <dbReference type="ChEBI" id="CHEBI:58448"/>
    </reaction>
    <physiologicalReaction direction="left-to-right" evidence="9">
        <dbReference type="Rhea" id="RHEA:71820"/>
    </physiologicalReaction>
    <physiologicalReaction direction="right-to-left" evidence="9">
        <dbReference type="Rhea" id="RHEA:71821"/>
    </physiologicalReaction>
</comment>
<dbReference type="OrthoDB" id="6499973at2759"/>
<feature type="transmembrane region" description="Helical" evidence="11">
    <location>
        <begin position="65"/>
        <end position="89"/>
    </location>
</feature>
<evidence type="ECO:0000256" key="3">
    <source>
        <dbReference type="ARBA" id="ARBA00022448"/>
    </source>
</evidence>
<feature type="transmembrane region" description="Helical" evidence="11">
    <location>
        <begin position="334"/>
        <end position="353"/>
    </location>
</feature>
<dbReference type="GO" id="GO:0015349">
    <property type="term" value="F:thyroid hormone transmembrane transporter activity"/>
    <property type="evidence" value="ECO:0007669"/>
    <property type="project" value="TreeGrafter"/>
</dbReference>
<evidence type="ECO:0000313" key="13">
    <source>
        <dbReference type="Proteomes" id="UP000694397"/>
    </source>
</evidence>
<feature type="region of interest" description="Disordered" evidence="10">
    <location>
        <begin position="30"/>
        <end position="54"/>
    </location>
</feature>
<comment type="catalytic activity">
    <reaction evidence="8">
        <text>3,3',5-triiodo-L-thyronine(out) = 3,3',5-triiodo-L-thyronine(in)</text>
        <dbReference type="Rhea" id="RHEA:71811"/>
        <dbReference type="ChEBI" id="CHEBI:533015"/>
    </reaction>
    <physiologicalReaction direction="left-to-right" evidence="8">
        <dbReference type="Rhea" id="RHEA:71812"/>
    </physiologicalReaction>
    <physiologicalReaction direction="right-to-left" evidence="8">
        <dbReference type="Rhea" id="RHEA:71813"/>
    </physiologicalReaction>
</comment>
<dbReference type="PANTHER" id="PTHR11360">
    <property type="entry name" value="MONOCARBOXYLATE TRANSPORTER"/>
    <property type="match status" value="1"/>
</dbReference>
<keyword evidence="3" id="KW-0813">Transport</keyword>
<evidence type="ECO:0000256" key="11">
    <source>
        <dbReference type="SAM" id="Phobius"/>
    </source>
</evidence>
<feature type="transmembrane region" description="Helical" evidence="11">
    <location>
        <begin position="139"/>
        <end position="158"/>
    </location>
</feature>
<evidence type="ECO:0000256" key="7">
    <source>
        <dbReference type="ARBA" id="ARBA00023136"/>
    </source>
</evidence>
<reference evidence="12" key="3">
    <citation type="submission" date="2025-09" db="UniProtKB">
        <authorList>
            <consortium name="Ensembl"/>
        </authorList>
    </citation>
    <scope>IDENTIFICATION</scope>
</reference>
<keyword evidence="4" id="KW-1003">Cell membrane</keyword>
<feature type="transmembrane region" description="Helical" evidence="11">
    <location>
        <begin position="426"/>
        <end position="444"/>
    </location>
</feature>
<evidence type="ECO:0000256" key="8">
    <source>
        <dbReference type="ARBA" id="ARBA00050480"/>
    </source>
</evidence>
<gene>
    <name evidence="12" type="primary">SLC16A2</name>
</gene>
<dbReference type="InterPro" id="IPR011701">
    <property type="entry name" value="MFS"/>
</dbReference>
<feature type="compositionally biased region" description="Polar residues" evidence="10">
    <location>
        <begin position="617"/>
        <end position="634"/>
    </location>
</feature>
<sequence>MDNVPEAPHSNGTNQILKKENCCSHFSQVNGFNPPSSPPPPPPPSTTFPPSTSQDHTAVIPDGGYGWVVAFASMWCNGCILGIHNSFSILHMMLIEGYEESGDQSQFKVAWVGALSMGMMFFCSPVVSIFTDRFGCRNTAVGGALVAFAGLLASSFASSLSLYYFTYGILFGCGSSFAFQPSLVILGHYFRRRLGLASGVVTAASSLFTMGFPVLLEEAVTPLGLGTTFQVLSIFLLIQVPLSLTFRPLPSAGPHRRAQPASSSPEGNAPSPPIPGPDLQGGAGLRKYFNLKVFGVTTYRQWLFGVAVATLGYFVPVVHLISFAEEKFKGTQKVWILLIYVGGSSCVGRLIFGKAIDLIGGVKKLFLQAASFVVMGVVLATFPLCRTFEALVAACLLQGLCDGCFLSCMAPIVFELVDQRMASQAIGYLLGFLALPMIVGPPIAGLLHDHFGNYDVAFHLTGVPIVVGGLQLFLVPFIHWRAQGYEPEHGTSSEPVPTLSANIADRSLTEIVVSQTAGCTVKIRTQQKHATKLVEMFVARGWSSAETPRSALVSRAAGRNRRRRTKRARPPADALRTGPTTSQGLCRREGPRSGISVGADKLKNWEFARKDEKFNKGNLSQDSTSTAEYGSVSS</sequence>
<dbReference type="Proteomes" id="UP000694397">
    <property type="component" value="Chromosome 4"/>
</dbReference>
<feature type="transmembrane region" description="Helical" evidence="11">
    <location>
        <begin position="390"/>
        <end position="414"/>
    </location>
</feature>
<keyword evidence="6 11" id="KW-1133">Transmembrane helix</keyword>
<feature type="compositionally biased region" description="Pro residues" evidence="10">
    <location>
        <begin position="35"/>
        <end position="47"/>
    </location>
</feature>
<evidence type="ECO:0000256" key="9">
    <source>
        <dbReference type="ARBA" id="ARBA00051690"/>
    </source>
</evidence>
<evidence type="ECO:0000256" key="6">
    <source>
        <dbReference type="ARBA" id="ARBA00022989"/>
    </source>
</evidence>
<dbReference type="Pfam" id="PF07690">
    <property type="entry name" value="MFS_1"/>
    <property type="match status" value="1"/>
</dbReference>
<keyword evidence="13" id="KW-1185">Reference proteome</keyword>
<evidence type="ECO:0000256" key="4">
    <source>
        <dbReference type="ARBA" id="ARBA00022475"/>
    </source>
</evidence>
<evidence type="ECO:0000256" key="1">
    <source>
        <dbReference type="ARBA" id="ARBA00004651"/>
    </source>
</evidence>
<dbReference type="GeneTree" id="ENSGT00940000159450"/>
<organism evidence="12 13">
    <name type="scientific">Scleropages formosus</name>
    <name type="common">Asian bonytongue</name>
    <name type="synonym">Osteoglossum formosum</name>
    <dbReference type="NCBI Taxonomy" id="113540"/>
    <lineage>
        <taxon>Eukaryota</taxon>
        <taxon>Metazoa</taxon>
        <taxon>Chordata</taxon>
        <taxon>Craniata</taxon>
        <taxon>Vertebrata</taxon>
        <taxon>Euteleostomi</taxon>
        <taxon>Actinopterygii</taxon>
        <taxon>Neopterygii</taxon>
        <taxon>Teleostei</taxon>
        <taxon>Osteoglossocephala</taxon>
        <taxon>Osteoglossomorpha</taxon>
        <taxon>Osteoglossiformes</taxon>
        <taxon>Osteoglossidae</taxon>
        <taxon>Scleropages</taxon>
    </lineage>
</organism>
<feature type="transmembrane region" description="Helical" evidence="11">
    <location>
        <begin position="194"/>
        <end position="216"/>
    </location>
</feature>
<keyword evidence="5 11" id="KW-0812">Transmembrane</keyword>
<feature type="region of interest" description="Disordered" evidence="10">
    <location>
        <begin position="251"/>
        <end position="276"/>
    </location>
</feature>
<feature type="transmembrane region" description="Helical" evidence="11">
    <location>
        <begin position="228"/>
        <end position="246"/>
    </location>
</feature>
<feature type="transmembrane region" description="Helical" evidence="11">
    <location>
        <begin position="302"/>
        <end position="322"/>
    </location>
</feature>
<dbReference type="AlphaFoldDB" id="A0A8C9UY20"/>
<dbReference type="GO" id="GO:0005886">
    <property type="term" value="C:plasma membrane"/>
    <property type="evidence" value="ECO:0007669"/>
    <property type="project" value="UniProtKB-SubCell"/>
</dbReference>
<dbReference type="Ensembl" id="ENSSFOT00015004575.2">
    <property type="protein sequence ID" value="ENSSFOP00015004503.2"/>
    <property type="gene ID" value="ENSSFOG00015002967.2"/>
</dbReference>
<proteinExistence type="inferred from homology"/>
<feature type="transmembrane region" description="Helical" evidence="11">
    <location>
        <begin position="109"/>
        <end position="127"/>
    </location>
</feature>
<dbReference type="InterPro" id="IPR036259">
    <property type="entry name" value="MFS_trans_sf"/>
</dbReference>
<evidence type="ECO:0000256" key="5">
    <source>
        <dbReference type="ARBA" id="ARBA00022692"/>
    </source>
</evidence>
<evidence type="ECO:0000313" key="12">
    <source>
        <dbReference type="Ensembl" id="ENSSFOP00015004503.2"/>
    </source>
</evidence>